<dbReference type="RefSeq" id="WP_103948036.1">
    <property type="nucleotide sequence ID" value="NZ_PQVR01000020.1"/>
</dbReference>
<comment type="caution">
    <text evidence="2">The sequence shown here is derived from an EMBL/GenBank/DDBJ whole genome shotgun (WGS) entry which is preliminary data.</text>
</comment>
<dbReference type="EMBL" id="PQVW01000004">
    <property type="protein sequence ID" value="POZ24012.1"/>
    <property type="molecule type" value="Genomic_DNA"/>
</dbReference>
<feature type="region of interest" description="Disordered" evidence="1">
    <location>
        <begin position="1"/>
        <end position="24"/>
    </location>
</feature>
<evidence type="ECO:0000313" key="2">
    <source>
        <dbReference type="EMBL" id="POZ24012.1"/>
    </source>
</evidence>
<gene>
    <name evidence="2" type="ORF">C3712_07280</name>
</gene>
<sequence length="557" mass="62604">MTKITLLGPDGHPLPPKALPPSGRSRNAALAGNRGIAYDAADVTSDQMANWRPSLWSPDNEINPYRDRMVSRTRDLVRNDGWGAGIITRTQDNVVGPSFRPILSPDYRALAHMSGNSAFDIGWSREYKRAVEAAWRSWVSDPGRWCDVERQLTISQQLRLAFRHKLIDGDALGYLQYRPERLGYGKAKFATTLQIIDPDRLSNPQQMMDLKYMRGGVEIDDDGAPVFYHIREAHMGDWWSAPETVIWKRIPRETRWGRPVMVHDFDHDRGAQHRGVGLLTPIVQRMKMLTKYDQSELEAAILNAVFGAYLKSPFDPSVAAEALGDTATDVANAEGWTGYQDARADYYSDNRLMMNHGVGIMKLWPSEEIGTVDAQRPNSNFADFESAMLRNLAAATGLSAQQISQDWSDVNYSSARAAMLEAWKTLTRRREDFGSGFAQPVLVAFMEELHEFHDLPLPRNAPDFAEARAAYSRARWQGPGRGWVDPVAEKKGVILGLDAGISTMEQEVAESMGADWEEVVDQRSFEINYFKEKGMPPPSWAQANVMAPETIKDPEEK</sequence>
<proteinExistence type="predicted"/>
<accession>A0ABX5A308</accession>
<name>A0ABX5A308_9ENTR</name>
<dbReference type="InterPro" id="IPR006429">
    <property type="entry name" value="Phage_lambda_portal"/>
</dbReference>
<evidence type="ECO:0000256" key="1">
    <source>
        <dbReference type="SAM" id="MobiDB-lite"/>
    </source>
</evidence>
<feature type="region of interest" description="Disordered" evidence="1">
    <location>
        <begin position="538"/>
        <end position="557"/>
    </location>
</feature>
<evidence type="ECO:0000313" key="3">
    <source>
        <dbReference type="Proteomes" id="UP000237025"/>
    </source>
</evidence>
<dbReference type="Pfam" id="PF05136">
    <property type="entry name" value="Phage_portal_2"/>
    <property type="match status" value="1"/>
</dbReference>
<organism evidence="2 3">
    <name type="scientific">Lelliottia aquatilis</name>
    <dbReference type="NCBI Taxonomy" id="2080838"/>
    <lineage>
        <taxon>Bacteria</taxon>
        <taxon>Pseudomonadati</taxon>
        <taxon>Pseudomonadota</taxon>
        <taxon>Gammaproteobacteria</taxon>
        <taxon>Enterobacterales</taxon>
        <taxon>Enterobacteriaceae</taxon>
        <taxon>Lelliottia</taxon>
    </lineage>
</organism>
<keyword evidence="3" id="KW-1185">Reference proteome</keyword>
<reference evidence="2 3" key="1">
    <citation type="submission" date="2018-02" db="EMBL/GenBank/DDBJ databases">
        <title>Lelliotia aquatilis sp. nov., isolated from drinking water.</title>
        <authorList>
            <person name="Kaempfer P."/>
            <person name="Glaeser S."/>
            <person name="Exner M."/>
            <person name="Doijad S."/>
            <person name="Chakraborty T."/>
        </authorList>
    </citation>
    <scope>NUCLEOTIDE SEQUENCE [LARGE SCALE GENOMIC DNA]</scope>
    <source>
        <strain evidence="2 3">6331-17</strain>
    </source>
</reference>
<protein>
    <submittedName>
        <fullName evidence="2">Phage portal protein</fullName>
    </submittedName>
</protein>
<dbReference type="NCBIfam" id="TIGR01539">
    <property type="entry name" value="portal_lambda"/>
    <property type="match status" value="1"/>
</dbReference>
<dbReference type="Proteomes" id="UP000237025">
    <property type="component" value="Unassembled WGS sequence"/>
</dbReference>